<dbReference type="InterPro" id="IPR054712">
    <property type="entry name" value="Cas3-like_dom"/>
</dbReference>
<evidence type="ECO:0000256" key="2">
    <source>
        <dbReference type="ARBA" id="ARBA00022801"/>
    </source>
</evidence>
<dbReference type="GO" id="GO:0016787">
    <property type="term" value="F:hydrolase activity"/>
    <property type="evidence" value="ECO:0007669"/>
    <property type="project" value="UniProtKB-KW"/>
</dbReference>
<dbReference type="SUPFAM" id="SSF109604">
    <property type="entry name" value="HD-domain/PDEase-like"/>
    <property type="match status" value="1"/>
</dbReference>
<dbReference type="GO" id="GO:0004519">
    <property type="term" value="F:endonuclease activity"/>
    <property type="evidence" value="ECO:0007669"/>
    <property type="project" value="UniProtKB-KW"/>
</dbReference>
<evidence type="ECO:0000256" key="5">
    <source>
        <dbReference type="ARBA" id="ARBA00023118"/>
    </source>
</evidence>
<evidence type="ECO:0000256" key="3">
    <source>
        <dbReference type="ARBA" id="ARBA00022806"/>
    </source>
</evidence>
<dbReference type="InterPro" id="IPR011545">
    <property type="entry name" value="DEAD/DEAH_box_helicase_dom"/>
</dbReference>
<keyword evidence="4" id="KW-0067">ATP-binding</keyword>
<dbReference type="InterPro" id="IPR027417">
    <property type="entry name" value="P-loop_NTPase"/>
</dbReference>
<evidence type="ECO:0000313" key="9">
    <source>
        <dbReference type="Proteomes" id="UP000248057"/>
    </source>
</evidence>
<dbReference type="PROSITE" id="PS51192">
    <property type="entry name" value="HELICASE_ATP_BIND_1"/>
    <property type="match status" value="1"/>
</dbReference>
<dbReference type="GO" id="GO:0003676">
    <property type="term" value="F:nucleic acid binding"/>
    <property type="evidence" value="ECO:0007669"/>
    <property type="project" value="InterPro"/>
</dbReference>
<dbReference type="Pfam" id="PF22590">
    <property type="entry name" value="Cas3-like_C_2"/>
    <property type="match status" value="1"/>
</dbReference>
<accession>A0A2V3XZT0</accession>
<dbReference type="InterPro" id="IPR018631">
    <property type="entry name" value="AAA-ATPase-like_dom"/>
</dbReference>
<evidence type="ECO:0000259" key="7">
    <source>
        <dbReference type="PROSITE" id="PS51643"/>
    </source>
</evidence>
<dbReference type="NCBIfam" id="TIGR01596">
    <property type="entry name" value="cas3_HD"/>
    <property type="match status" value="1"/>
</dbReference>
<reference evidence="8 9" key="1">
    <citation type="submission" date="2018-05" db="EMBL/GenBank/DDBJ databases">
        <title>Genomic Encyclopedia of Type Strains, Phase IV (KMG-IV): sequencing the most valuable type-strain genomes for metagenomic binning, comparative biology and taxonomic classification.</title>
        <authorList>
            <person name="Goeker M."/>
        </authorList>
    </citation>
    <scope>NUCLEOTIDE SEQUENCE [LARGE SCALE GENOMIC DNA]</scope>
    <source>
        <strain evidence="8 9">DSM 24995</strain>
    </source>
</reference>
<dbReference type="Pfam" id="PF09820">
    <property type="entry name" value="AAA-ATPase_like"/>
    <property type="match status" value="1"/>
</dbReference>
<keyword evidence="1" id="KW-0547">Nucleotide-binding</keyword>
<dbReference type="InterPro" id="IPR012547">
    <property type="entry name" value="PDDEXK_9"/>
</dbReference>
<dbReference type="Proteomes" id="UP000248057">
    <property type="component" value="Unassembled WGS sequence"/>
</dbReference>
<sequence length="1247" mass="142938">MQGYYRFLNRCDITDGFRDAKKGSFFVDKSLLIKEINQKISTKEKFICVSRPRRFGKTTALEMLASYYTKEGNADYLFNNLKIKETQTYKEHLNCHNVIYINFTDYFEQGTVPEGIKEFTFNLLVDMKNKYSEIPGTDENLISVFDKIRQLYGDKFIFLIDEWDCVFRFHKGEKREQALFLSFLKHFFKDRNYVELVYMTGILPIKKYNTGSALNMFKEYTMLDPGLTAPYFGFTDQEITLLCENTAMDKKELGEWYGGYLLSGVGKMYNPCSVKDALEGKECSDYWNNTGGYTELEEYITMDFDGLIESLTNLFTGNSEAVGVLGFLNDWDSFRSKDEIFTALIHMGYLTYSNGKVSIPNKEVRIEFSKTIKKMSWATVPKLLKQSKDLLTAVLNQEEAKVADMLEVVHDGMQEFKEYNNENTLKCVIHLAFYAALEEYDLNFEEKTGKGYADCILHPKRLGNPGIILELKYNGTVEEAIDQIKNRDYPSVLKNKVNRVYLVGINYKKDKKKHECRIEIMDFFKDTYKKGGDNEYLAHISSDKMREQTIAAHCHGTAHLAGDFASSFSCKEWGYGCGLVHDIGKYSDKFQKRLYGGSITDHATAGARELYKRKNMYAAYCISGHHSGLLNGGTRADCAGEATFMGRMKKGLEDYHAYEEEIEIPDFPVPPLQPLGEFGFTASFFIRMLFSCLVDADYLDTEGFMSENPVPRGTYDTMSSLFQRVQDYIMPWLTNTDRNTVNGRRTEILKACLEKGKEPSGLFQLTVPTGGGKTVSSLAFALRHAIRHDKQHIIYVIPYTSIIEQNAAVFKYILGCENVLEDHCNVVFESEEELVRSQLAAENWDKPVIVTTNVQFFESLFSNKTSKCRKLHNIANSVVIFDEAQMLPVPYLQPCIRAITELIVNYRCSAVLCTATQPSLQQFFPDTMKCQEICPDVKGQYEFFKRTDIQDKGNLSDEQLAALLRQENQVLCILNSRRQVQMIYEAVKEEGTYHLSTLMYPEHRKKLLQEIRDRLKDGKTCRLIATSLVEAGVDFDFQTVYRELAGIDSVIQAAGRCNREGKRRKDDCHTMVFTLEKPKNIRLPSELKQPIAAAEQTAEKYDDIASLEAIHDYFKRLYYYKGDRGLDTKGIVDQLEKGGRTGLFPFADVAKAFSLIEDGSTKTILIDREPEAQEIVARIRRGEHSRQLVREAGHYCVNIYEQDFEKLNGAGKLEALELKFYRLRNSDQYTEEMGLVLNVERGEAVFL</sequence>
<dbReference type="EMBL" id="QJKD01000011">
    <property type="protein sequence ID" value="PXX50771.1"/>
    <property type="molecule type" value="Genomic_DNA"/>
</dbReference>
<dbReference type="SUPFAM" id="SSF52540">
    <property type="entry name" value="P-loop containing nucleoside triphosphate hydrolases"/>
    <property type="match status" value="2"/>
</dbReference>
<dbReference type="PROSITE" id="PS51643">
    <property type="entry name" value="HD_CAS3"/>
    <property type="match status" value="1"/>
</dbReference>
<keyword evidence="5" id="KW-0051">Antiviral defense</keyword>
<dbReference type="PANTHER" id="PTHR34825">
    <property type="entry name" value="CONSERVED PROTEIN, WITH A WEAK D-GALACTARATE DEHYDRATASE/ALTRONATE HYDROLASE DOMAIN"/>
    <property type="match status" value="1"/>
</dbReference>
<feature type="domain" description="HD Cas3-type" evidence="7">
    <location>
        <begin position="543"/>
        <end position="699"/>
    </location>
</feature>
<feature type="domain" description="Helicase ATP-binding" evidence="6">
    <location>
        <begin position="754"/>
        <end position="919"/>
    </location>
</feature>
<dbReference type="GO" id="GO:0004386">
    <property type="term" value="F:helicase activity"/>
    <property type="evidence" value="ECO:0007669"/>
    <property type="project" value="UniProtKB-KW"/>
</dbReference>
<evidence type="ECO:0000259" key="6">
    <source>
        <dbReference type="PROSITE" id="PS51192"/>
    </source>
</evidence>
<gene>
    <name evidence="8" type="ORF">DFR60_11162</name>
</gene>
<keyword evidence="8" id="KW-0255">Endonuclease</keyword>
<dbReference type="Pfam" id="PF00270">
    <property type="entry name" value="DEAD"/>
    <property type="match status" value="1"/>
</dbReference>
<dbReference type="SMART" id="SM00487">
    <property type="entry name" value="DEXDc"/>
    <property type="match status" value="1"/>
</dbReference>
<dbReference type="InterPro" id="IPR006474">
    <property type="entry name" value="Helicase_Cas3_CRISPR-ass_core"/>
</dbReference>
<keyword evidence="8" id="KW-0540">Nuclease</keyword>
<organism evidence="8 9">
    <name type="scientific">Hungatella effluvii</name>
    <dbReference type="NCBI Taxonomy" id="1096246"/>
    <lineage>
        <taxon>Bacteria</taxon>
        <taxon>Bacillati</taxon>
        <taxon>Bacillota</taxon>
        <taxon>Clostridia</taxon>
        <taxon>Lachnospirales</taxon>
        <taxon>Lachnospiraceae</taxon>
        <taxon>Hungatella</taxon>
    </lineage>
</organism>
<name>A0A2V3XZT0_9FIRM</name>
<protein>
    <submittedName>
        <fullName evidence="8">CRISPR-associated helicase Cas3/CRISPR-associated endonuclease Cas3-HD</fullName>
    </submittedName>
</protein>
<evidence type="ECO:0000313" key="8">
    <source>
        <dbReference type="EMBL" id="PXX50771.1"/>
    </source>
</evidence>
<dbReference type="GO" id="GO:0051607">
    <property type="term" value="P:defense response to virus"/>
    <property type="evidence" value="ECO:0007669"/>
    <property type="project" value="UniProtKB-KW"/>
</dbReference>
<dbReference type="GO" id="GO:0005524">
    <property type="term" value="F:ATP binding"/>
    <property type="evidence" value="ECO:0007669"/>
    <property type="project" value="UniProtKB-KW"/>
</dbReference>
<keyword evidence="3" id="KW-0347">Helicase</keyword>
<dbReference type="Pfam" id="PF08011">
    <property type="entry name" value="PDDEXK_9"/>
    <property type="match status" value="1"/>
</dbReference>
<evidence type="ECO:0000256" key="1">
    <source>
        <dbReference type="ARBA" id="ARBA00022741"/>
    </source>
</evidence>
<comment type="caution">
    <text evidence="8">The sequence shown here is derived from an EMBL/GenBank/DDBJ whole genome shotgun (WGS) entry which is preliminary data.</text>
</comment>
<dbReference type="CDD" id="cd17930">
    <property type="entry name" value="DEXHc_cas3"/>
    <property type="match status" value="1"/>
</dbReference>
<dbReference type="InterPro" id="IPR014001">
    <property type="entry name" value="Helicase_ATP-bd"/>
</dbReference>
<dbReference type="CDD" id="cd09641">
    <property type="entry name" value="Cas3''_I"/>
    <property type="match status" value="1"/>
</dbReference>
<proteinExistence type="predicted"/>
<dbReference type="AlphaFoldDB" id="A0A2V3XZT0"/>
<evidence type="ECO:0000256" key="4">
    <source>
        <dbReference type="ARBA" id="ARBA00022840"/>
    </source>
</evidence>
<dbReference type="InterPro" id="IPR006483">
    <property type="entry name" value="CRISPR-assoc_Cas3_HD"/>
</dbReference>
<keyword evidence="9" id="KW-1185">Reference proteome</keyword>
<keyword evidence="2" id="KW-0378">Hydrolase</keyword>
<dbReference type="NCBIfam" id="TIGR01587">
    <property type="entry name" value="cas3_core"/>
    <property type="match status" value="1"/>
</dbReference>
<dbReference type="PANTHER" id="PTHR34825:SF1">
    <property type="entry name" value="AAA-ATPASE-LIKE DOMAIN-CONTAINING PROTEIN"/>
    <property type="match status" value="1"/>
</dbReference>
<dbReference type="Gene3D" id="3.40.50.300">
    <property type="entry name" value="P-loop containing nucleotide triphosphate hydrolases"/>
    <property type="match status" value="3"/>
</dbReference>